<accession>A0AAX4FS92</accession>
<reference evidence="1 2" key="1">
    <citation type="submission" date="2023-10" db="EMBL/GenBank/DDBJ databases">
        <title>The complete genome sequence of Methanoculleus receptaculi DSM 18860.</title>
        <authorList>
            <person name="Lai S.-J."/>
            <person name="You Y.-T."/>
            <person name="Chen S.-C."/>
        </authorList>
    </citation>
    <scope>NUCLEOTIDE SEQUENCE [LARGE SCALE GENOMIC DNA]</scope>
    <source>
        <strain evidence="1 2">DSM 18860</strain>
    </source>
</reference>
<sequence>MTTLLDAIDNAIRAAIRDYNRENTTPPVALLWPDPSGEWQPVATLLREEKGLPIITLGDYDPGQWRGPAIYIRCLVEGTLPGTGLPDNETPVIYLPGYSRIELRNIGDGPEPIQPLAELQYRGAIWSHRNGRDWTIARFLKAHLDIATTSDQDTKKLLRDNIDKLCNEPISSIKSHQPLNAAYLASLAQPDYRKQILLWMNSPQEEKERMGPKDWSSFRYICKTDYGFDPHTDGVATAVELLTSQGKRWADVWERYRENPHAYPNIPTLIRNTPLPPLPMFSESWPQINDAMEEDLRQALLNLQGAPIDEARREILRLEEEHGARRSWVWADLGESPLAFALQHLSRLAKLTEDFRFGGTIEEQSKRYANEYWRADDAIVMALAHVRRQEDRKAVTTAIRAIARKWLDDLATAFQDEWLKSPPEQHKETWEPSQGEVLLFVDGLRMDIGRRLEERLQRSGCTCTLTYRLSVLPTTTETAKPAVMPIAGELAGGQNLTPVTRTGAVAQISALRTLLKEQKIQVLGDDGYGDTEGRAWTECGNIDRAGHERGSELPAALDDELATIERRIIDLLDAGWQQVSVVTDHGWLLLPGGLNKTDLLQSLVSFKKGRGRYADLLPDSTTNLPTVAWFWDRNVRIALAPGITCFEAGREYDHGGLSPQEVVVPEIVVTRGSGAAQRLVIQTPSWRGLRCHITVDGAEGYTVDIRLKPGDPATSVTKDKKTVPREGAVSLLVPDDNLEGKEAMIVVLDENGNTVTQRKTIIGVE</sequence>
<dbReference type="EMBL" id="CP137642">
    <property type="protein sequence ID" value="WOX56798.1"/>
    <property type="molecule type" value="Genomic_DNA"/>
</dbReference>
<protein>
    <submittedName>
        <fullName evidence="1">BREX-1 system phosphatase PglZ type B</fullName>
    </submittedName>
</protein>
<name>A0AAX4FS92_9EURY</name>
<evidence type="ECO:0000313" key="2">
    <source>
        <dbReference type="Proteomes" id="UP001305652"/>
    </source>
</evidence>
<gene>
    <name evidence="1" type="primary">pglZ</name>
    <name evidence="1" type="ORF">R6Y96_05590</name>
</gene>
<evidence type="ECO:0000313" key="1">
    <source>
        <dbReference type="EMBL" id="WOX56798.1"/>
    </source>
</evidence>
<dbReference type="NCBIfam" id="NF033450">
    <property type="entry name" value="BREX_PglZ_1_B"/>
    <property type="match status" value="1"/>
</dbReference>
<dbReference type="Proteomes" id="UP001305652">
    <property type="component" value="Chromosome"/>
</dbReference>
<organism evidence="1 2">
    <name type="scientific">Methanoculleus receptaculi</name>
    <dbReference type="NCBI Taxonomy" id="394967"/>
    <lineage>
        <taxon>Archaea</taxon>
        <taxon>Methanobacteriati</taxon>
        <taxon>Methanobacteriota</taxon>
        <taxon>Stenosarchaea group</taxon>
        <taxon>Methanomicrobia</taxon>
        <taxon>Methanomicrobiales</taxon>
        <taxon>Methanomicrobiaceae</taxon>
        <taxon>Methanoculleus</taxon>
    </lineage>
</organism>
<keyword evidence="2" id="KW-1185">Reference proteome</keyword>
<dbReference type="KEGG" id="mrc:R6Y96_05590"/>
<dbReference type="GeneID" id="85732609"/>
<dbReference type="AlphaFoldDB" id="A0AAX4FS92"/>
<proteinExistence type="predicted"/>
<dbReference type="RefSeq" id="WP_318620218.1">
    <property type="nucleotide sequence ID" value="NZ_CP137642.1"/>
</dbReference>